<keyword evidence="3" id="KW-1185">Reference proteome</keyword>
<evidence type="ECO:0000259" key="1">
    <source>
        <dbReference type="SMART" id="SM00481"/>
    </source>
</evidence>
<feature type="domain" description="Polymerase/histidinol phosphatase N-terminal" evidence="1">
    <location>
        <begin position="3"/>
        <end position="67"/>
    </location>
</feature>
<comment type="caution">
    <text evidence="2">The sequence shown here is derived from an EMBL/GenBank/DDBJ whole genome shotgun (WGS) entry which is preliminary data.</text>
</comment>
<dbReference type="Gene3D" id="3.20.20.140">
    <property type="entry name" value="Metal-dependent hydrolases"/>
    <property type="match status" value="1"/>
</dbReference>
<dbReference type="Proteomes" id="UP001589810">
    <property type="component" value="Unassembled WGS sequence"/>
</dbReference>
<dbReference type="SMART" id="SM00481">
    <property type="entry name" value="POLIIIAc"/>
    <property type="match status" value="1"/>
</dbReference>
<proteinExistence type="predicted"/>
<dbReference type="PANTHER" id="PTHR42924">
    <property type="entry name" value="EXONUCLEASE"/>
    <property type="match status" value="1"/>
</dbReference>
<protein>
    <submittedName>
        <fullName evidence="2">PHP domain-containing protein</fullName>
    </submittedName>
</protein>
<dbReference type="CDD" id="cd07438">
    <property type="entry name" value="PHP_HisPPase_AMP"/>
    <property type="match status" value="1"/>
</dbReference>
<dbReference type="InterPro" id="IPR016195">
    <property type="entry name" value="Pol/histidinol_Pase-like"/>
</dbReference>
<evidence type="ECO:0000313" key="2">
    <source>
        <dbReference type="EMBL" id="MFC0547454.1"/>
    </source>
</evidence>
<dbReference type="InterPro" id="IPR003141">
    <property type="entry name" value="Pol/His_phosphatase_N"/>
</dbReference>
<dbReference type="Pfam" id="PF02811">
    <property type="entry name" value="PHP"/>
    <property type="match status" value="1"/>
</dbReference>
<reference evidence="2 3" key="1">
    <citation type="submission" date="2024-09" db="EMBL/GenBank/DDBJ databases">
        <authorList>
            <person name="Sun Q."/>
            <person name="Mori K."/>
        </authorList>
    </citation>
    <scope>NUCLEOTIDE SEQUENCE [LARGE SCALE GENOMIC DNA]</scope>
    <source>
        <strain evidence="2 3">TBRC 1432</strain>
    </source>
</reference>
<dbReference type="Gene3D" id="1.10.150.650">
    <property type="match status" value="1"/>
</dbReference>
<evidence type="ECO:0000313" key="3">
    <source>
        <dbReference type="Proteomes" id="UP001589810"/>
    </source>
</evidence>
<dbReference type="RefSeq" id="WP_273937683.1">
    <property type="nucleotide sequence ID" value="NZ_CP097263.1"/>
</dbReference>
<dbReference type="EMBL" id="JBHLUD010000013">
    <property type="protein sequence ID" value="MFC0547454.1"/>
    <property type="molecule type" value="Genomic_DNA"/>
</dbReference>
<dbReference type="PANTHER" id="PTHR42924:SF3">
    <property type="entry name" value="POLYMERASE_HISTIDINOL PHOSPHATASE N-TERMINAL DOMAIN-CONTAINING PROTEIN"/>
    <property type="match status" value="1"/>
</dbReference>
<organism evidence="2 3">
    <name type="scientific">Kutzneria chonburiensis</name>
    <dbReference type="NCBI Taxonomy" id="1483604"/>
    <lineage>
        <taxon>Bacteria</taxon>
        <taxon>Bacillati</taxon>
        <taxon>Actinomycetota</taxon>
        <taxon>Actinomycetes</taxon>
        <taxon>Pseudonocardiales</taxon>
        <taxon>Pseudonocardiaceae</taxon>
        <taxon>Kutzneria</taxon>
    </lineage>
</organism>
<name>A0ABV6N4W9_9PSEU</name>
<dbReference type="InterPro" id="IPR052018">
    <property type="entry name" value="PHP_domain"/>
</dbReference>
<sequence>MPIDLHAHTSCSDGTDSPTELMAAAAAAGLDAVAITDHDTTAGWAEAAAAVPPGMRLIRGAELSCESPDGRGGTCTVHLLAYLFDSESSALKVEQSRLRAERRARLRRMAEKMAADGFAVDPDDVMGRLPADSPGGRPHLAQALIRAGVVRTVDEAFAKYLGTGSRYHAPRTDTLVETAIDMIADAGGVTVLAHPFASSRGPIVTASVIADLADRGLSGIEIDHPDHDRPTRDRLRALAADLSLVVTGSSDYHGTNKVVRLGQETTAPDMLDALVDKASGSQVVTG</sequence>
<dbReference type="InterPro" id="IPR004013">
    <property type="entry name" value="PHP_dom"/>
</dbReference>
<gene>
    <name evidence="2" type="ORF">ACFFH7_38505</name>
</gene>
<accession>A0ABV6N4W9</accession>
<dbReference type="SUPFAM" id="SSF89550">
    <property type="entry name" value="PHP domain-like"/>
    <property type="match status" value="1"/>
</dbReference>